<dbReference type="SUPFAM" id="SSF48371">
    <property type="entry name" value="ARM repeat"/>
    <property type="match status" value="1"/>
</dbReference>
<keyword evidence="4" id="KW-0158">Chromosome</keyword>
<evidence type="ECO:0000256" key="3">
    <source>
        <dbReference type="ARBA" id="ARBA00009606"/>
    </source>
</evidence>
<dbReference type="GO" id="GO:0051301">
    <property type="term" value="P:cell division"/>
    <property type="evidence" value="ECO:0007669"/>
    <property type="project" value="UniProtKB-KW"/>
</dbReference>
<feature type="compositionally biased region" description="Basic and acidic residues" evidence="11">
    <location>
        <begin position="470"/>
        <end position="479"/>
    </location>
</feature>
<feature type="compositionally biased region" description="Acidic residues" evidence="11">
    <location>
        <begin position="480"/>
        <end position="489"/>
    </location>
</feature>
<dbReference type="GO" id="GO:0000796">
    <property type="term" value="C:condensin complex"/>
    <property type="evidence" value="ECO:0007669"/>
    <property type="project" value="TreeGrafter"/>
</dbReference>
<dbReference type="InterPro" id="IPR026971">
    <property type="entry name" value="CND1/NCAPD3"/>
</dbReference>
<dbReference type="Pfam" id="PF12717">
    <property type="entry name" value="Cnd1"/>
    <property type="match status" value="1"/>
</dbReference>
<evidence type="ECO:0000256" key="11">
    <source>
        <dbReference type="SAM" id="MobiDB-lite"/>
    </source>
</evidence>
<evidence type="ECO:0000313" key="14">
    <source>
        <dbReference type="EMBL" id="AMD20112.1"/>
    </source>
</evidence>
<accession>A0A0X8HRI6</accession>
<dbReference type="Pfam" id="PF12922">
    <property type="entry name" value="Cnd1_N"/>
    <property type="match status" value="1"/>
</dbReference>
<proteinExistence type="inferred from homology"/>
<evidence type="ECO:0000256" key="5">
    <source>
        <dbReference type="ARBA" id="ARBA00022618"/>
    </source>
</evidence>
<comment type="function">
    <text evidence="10">Regulatory subunit of the condensin complex, a complex required for conversion of interphase chromatin into mitotic-like condense chromosomes. The condensin complex probably introduces positive supercoils into relaxed DNA in the presence of type I topoisomerases and converts nicked DNA into positive knotted forms in the presence of type II topoisomerases.</text>
</comment>
<dbReference type="GO" id="GO:0005634">
    <property type="term" value="C:nucleus"/>
    <property type="evidence" value="ECO:0007669"/>
    <property type="project" value="UniProtKB-SubCell"/>
</dbReference>
<reference evidence="14 15" key="1">
    <citation type="submission" date="2016-01" db="EMBL/GenBank/DDBJ databases">
        <title>Genome sequence of the yeast Holleya sinecauda.</title>
        <authorList>
            <person name="Dietrich F.S."/>
        </authorList>
    </citation>
    <scope>NUCLEOTIDE SEQUENCE [LARGE SCALE GENOMIC DNA]</scope>
    <source>
        <strain evidence="14 15">ATCC 58844</strain>
    </source>
</reference>
<evidence type="ECO:0000256" key="9">
    <source>
        <dbReference type="ARBA" id="ARBA00023306"/>
    </source>
</evidence>
<protein>
    <recommendedName>
        <fullName evidence="10">Condensin complex subunit 1</fullName>
    </recommendedName>
</protein>
<dbReference type="OrthoDB" id="436262at2759"/>
<evidence type="ECO:0000313" key="15">
    <source>
        <dbReference type="Proteomes" id="UP000243052"/>
    </source>
</evidence>
<evidence type="ECO:0000256" key="6">
    <source>
        <dbReference type="ARBA" id="ARBA00022776"/>
    </source>
</evidence>
<feature type="compositionally biased region" description="Basic and acidic residues" evidence="11">
    <location>
        <begin position="863"/>
        <end position="874"/>
    </location>
</feature>
<keyword evidence="7 10" id="KW-0226">DNA condensation</keyword>
<evidence type="ECO:0000256" key="7">
    <source>
        <dbReference type="ARBA" id="ARBA00023067"/>
    </source>
</evidence>
<organism evidence="14 15">
    <name type="scientific">Eremothecium sinecaudum</name>
    <dbReference type="NCBI Taxonomy" id="45286"/>
    <lineage>
        <taxon>Eukaryota</taxon>
        <taxon>Fungi</taxon>
        <taxon>Dikarya</taxon>
        <taxon>Ascomycota</taxon>
        <taxon>Saccharomycotina</taxon>
        <taxon>Saccharomycetes</taxon>
        <taxon>Saccharomycetales</taxon>
        <taxon>Saccharomycetaceae</taxon>
        <taxon>Eremothecium</taxon>
    </lineage>
</organism>
<dbReference type="InterPro" id="IPR032682">
    <property type="entry name" value="Cnd1_C"/>
</dbReference>
<dbReference type="PANTHER" id="PTHR14222">
    <property type="entry name" value="CONDENSIN"/>
    <property type="match status" value="1"/>
</dbReference>
<dbReference type="GO" id="GO:0000779">
    <property type="term" value="C:condensed chromosome, centromeric region"/>
    <property type="evidence" value="ECO:0007669"/>
    <property type="project" value="TreeGrafter"/>
</dbReference>
<comment type="subcellular location">
    <subcellularLocation>
        <location evidence="2">Chromosome</location>
    </subcellularLocation>
    <subcellularLocation>
        <location evidence="1">Nucleus</location>
    </subcellularLocation>
</comment>
<evidence type="ECO:0000259" key="13">
    <source>
        <dbReference type="Pfam" id="PF12922"/>
    </source>
</evidence>
<evidence type="ECO:0000256" key="10">
    <source>
        <dbReference type="PIRNR" id="PIRNR017127"/>
    </source>
</evidence>
<dbReference type="InterPro" id="IPR024324">
    <property type="entry name" value="Condensin_cplx_su1_N"/>
</dbReference>
<dbReference type="EMBL" id="CP014243">
    <property type="protein sequence ID" value="AMD20112.1"/>
    <property type="molecule type" value="Genomic_DNA"/>
</dbReference>
<dbReference type="AlphaFoldDB" id="A0A0X8HRI6"/>
<evidence type="ECO:0000256" key="2">
    <source>
        <dbReference type="ARBA" id="ARBA00004286"/>
    </source>
</evidence>
<name>A0A0X8HRI6_9SACH</name>
<evidence type="ECO:0000259" key="12">
    <source>
        <dbReference type="Pfam" id="PF12717"/>
    </source>
</evidence>
<comment type="similarity">
    <text evidence="3 10">Belongs to the CND1 (condensin subunit 1) family.</text>
</comment>
<keyword evidence="15" id="KW-1185">Reference proteome</keyword>
<dbReference type="PIRSF" id="PIRSF017127">
    <property type="entry name" value="Condensin_D2"/>
    <property type="match status" value="1"/>
</dbReference>
<feature type="region of interest" description="Disordered" evidence="11">
    <location>
        <begin position="453"/>
        <end position="515"/>
    </location>
</feature>
<dbReference type="PANTHER" id="PTHR14222:SF2">
    <property type="entry name" value="CONDENSIN COMPLEX SUBUNIT 1"/>
    <property type="match status" value="1"/>
</dbReference>
<dbReference type="Gene3D" id="1.25.10.10">
    <property type="entry name" value="Leucine-rich Repeat Variant"/>
    <property type="match status" value="2"/>
</dbReference>
<evidence type="ECO:0000256" key="1">
    <source>
        <dbReference type="ARBA" id="ARBA00004123"/>
    </source>
</evidence>
<evidence type="ECO:0000256" key="4">
    <source>
        <dbReference type="ARBA" id="ARBA00022454"/>
    </source>
</evidence>
<feature type="domain" description="Condensin complex subunit 1 C-terminal" evidence="12">
    <location>
        <begin position="986"/>
        <end position="1146"/>
    </location>
</feature>
<dbReference type="GO" id="GO:0007076">
    <property type="term" value="P:mitotic chromosome condensation"/>
    <property type="evidence" value="ECO:0007669"/>
    <property type="project" value="InterPro"/>
</dbReference>
<dbReference type="RefSeq" id="XP_017987108.1">
    <property type="nucleotide sequence ID" value="XM_018131004.1"/>
</dbReference>
<dbReference type="STRING" id="45286.A0A0X8HRI6"/>
<dbReference type="GO" id="GO:0010032">
    <property type="term" value="P:meiotic chromosome condensation"/>
    <property type="evidence" value="ECO:0007669"/>
    <property type="project" value="TreeGrafter"/>
</dbReference>
<dbReference type="GeneID" id="28723346"/>
<gene>
    <name evidence="14" type="ORF">AW171_hschr31983</name>
</gene>
<keyword evidence="5 10" id="KW-0132">Cell division</keyword>
<keyword evidence="6 10" id="KW-0498">Mitosis</keyword>
<feature type="domain" description="Condensin complex subunit 1 N-terminal" evidence="13">
    <location>
        <begin position="66"/>
        <end position="232"/>
    </location>
</feature>
<feature type="region of interest" description="Disordered" evidence="11">
    <location>
        <begin position="859"/>
        <end position="884"/>
    </location>
</feature>
<dbReference type="GO" id="GO:0042393">
    <property type="term" value="F:histone binding"/>
    <property type="evidence" value="ECO:0007669"/>
    <property type="project" value="TreeGrafter"/>
</dbReference>
<sequence>MSFNLTEYLARFRAIDKRSFPPVDNATRELNRITDRLAVSPEDIDSDQDLFETLIDLAQGFSHLLPKLQQQLSYLVSSCLRNLTQVIADNINDNSDREDILSYIPSWKLHLEEFCYLLHVILTFLQDEIASSSVSSAGKSNYRKNESTFTAEQFKRSCIQVEGFLEVIVNVLELPLFKIFQTTRTRDVFVGLFIKPLYVLIETEPVIKIQSLKFFIMRIIASSVKNHGQLSNVLNLILSSLTYFPHLANFNADLLKVLNDDFGHPQLTEEILRDISNKEFNTRDTTGPKVTSNFLIRLSEILPKVVLRQMTSIVKLLNNSSFTLRCAVVEACGNIAVDIIKDNEAIGNYKNQLEVLLELLEERFRDSNPYVRSKAIQGCLKICELEIKFNRNRLNLVKLAVRSLQDRSSLVRRNAVKLLSKLILTHPFTQLHGTQLRLTEWEERHRAAMAHLKKSLSNNERSSNRRSLHNKYDGSSERDSSEDDSNSEENSEHRADDGVEDYEVGPGNIEQLNERENITKGQDLLKMELTVRYYTEAVDFITAIHEGIKLACGLLLSKNRNEVLETMDFFVLADAYDVELSYLGIKRMLNLVWMEGSNNEGITIASHLVECYKNLFLTAPETYNYKEKAIYIAKNLVNLTKNTSVADLASLEKLLGMMYQAKFIDQNIVNVLWAIYNSAGNNQQETFTTEQIHGSIIIIGFLSLVDHEVALKGIDALLNSGLGEPGKKDSILSKFTCIALQRIVPADSKKSIDFEIPRADDAVNKLQKKILEYTDDPKYFPVCEQAINALFAISSQPDVVCTAVIKEKIMMTFGEPEDSAESESHSRITSLTQLLFIVGQVAIKTIEYLEKCEAEFKKRKQERKVSNNDEKNQPEDGENNEMDVSINQDDENNKELEMIGGTVEDDFADAVQHIRENELIFGEFSLIGKFGPLVEEIVSNSGKFSDPALQRSAVLCLEKLMCVSSKYCERNLPLLITIMEKSEDPIIRSNAVLGLGDMAVCFNNLVDENTDYLYHRLHDDSIMVQRTCLMTVTFLILAGQVKVKGQLAQMAKCLEDDDQGISDMCKLFFTELATKDNAIYNGFIDIFSGLSNDDELKKESFKHIMKFLLSFIDKERQQKQLSEKLLGRLSKVESQKQWDDIAAVLNMLPYKNEKINLALEEGFKLVSARD</sequence>
<dbReference type="InterPro" id="IPR011989">
    <property type="entry name" value="ARM-like"/>
</dbReference>
<dbReference type="InterPro" id="IPR007673">
    <property type="entry name" value="Condensin_cplx_su1"/>
</dbReference>
<keyword evidence="8" id="KW-0539">Nucleus</keyword>
<evidence type="ECO:0000256" key="8">
    <source>
        <dbReference type="ARBA" id="ARBA00023242"/>
    </source>
</evidence>
<keyword evidence="9 10" id="KW-0131">Cell cycle</keyword>
<dbReference type="Proteomes" id="UP000243052">
    <property type="component" value="Chromosome iii"/>
</dbReference>
<dbReference type="FunFam" id="1.25.10.10:FF:000272">
    <property type="entry name" value="Condensin complex subunit 1"/>
    <property type="match status" value="1"/>
</dbReference>
<dbReference type="InterPro" id="IPR016024">
    <property type="entry name" value="ARM-type_fold"/>
</dbReference>